<sequence length="180" mass="20588">MILIRHGQSEFNVVFERTRQDPGIADPKLTARGHEQVRRAAEQIRHDGHPIRRLITSPYTRALETAAILAEELKLPVAVEPIVHEHACWSCDIGTPISALRERWPGLDFSHMDEIWWPEDEKPESVHRRCADFRVKAAQLADWRHVGVVSHWGFIRTLTGRDVKNAEVVPFDPTDALTRG</sequence>
<dbReference type="CDD" id="cd07067">
    <property type="entry name" value="HP_PGM_like"/>
    <property type="match status" value="1"/>
</dbReference>
<dbReference type="InterPro" id="IPR001345">
    <property type="entry name" value="PG/BPGM_mutase_AS"/>
</dbReference>
<dbReference type="EMBL" id="JAUYVI010000004">
    <property type="protein sequence ID" value="MDQ7248410.1"/>
    <property type="molecule type" value="Genomic_DNA"/>
</dbReference>
<dbReference type="SMART" id="SM00855">
    <property type="entry name" value="PGAM"/>
    <property type="match status" value="1"/>
</dbReference>
<evidence type="ECO:0000313" key="1">
    <source>
        <dbReference type="EMBL" id="MDQ7248410.1"/>
    </source>
</evidence>
<keyword evidence="2" id="KW-1185">Reference proteome</keyword>
<protein>
    <submittedName>
        <fullName evidence="1">Histidine phosphatase family protein</fullName>
    </submittedName>
</protein>
<name>A0ABU0YL03_9PROT</name>
<dbReference type="PANTHER" id="PTHR48100">
    <property type="entry name" value="BROAD-SPECIFICITY PHOSPHATASE YOR283W-RELATED"/>
    <property type="match status" value="1"/>
</dbReference>
<gene>
    <name evidence="1" type="ORF">Q8A70_12070</name>
</gene>
<dbReference type="InterPro" id="IPR013078">
    <property type="entry name" value="His_Pase_superF_clade-1"/>
</dbReference>
<dbReference type="Gene3D" id="3.40.50.1240">
    <property type="entry name" value="Phosphoglycerate mutase-like"/>
    <property type="match status" value="1"/>
</dbReference>
<accession>A0ABU0YL03</accession>
<dbReference type="InterPro" id="IPR029033">
    <property type="entry name" value="His_PPase_superfam"/>
</dbReference>
<dbReference type="InterPro" id="IPR050275">
    <property type="entry name" value="PGM_Phosphatase"/>
</dbReference>
<dbReference type="Proteomes" id="UP001230156">
    <property type="component" value="Unassembled WGS sequence"/>
</dbReference>
<dbReference type="RefSeq" id="WP_379955892.1">
    <property type="nucleotide sequence ID" value="NZ_JAUYVI010000004.1"/>
</dbReference>
<dbReference type="PANTHER" id="PTHR48100:SF57">
    <property type="entry name" value="PHOSPHOGLYCERATE MUTASE"/>
    <property type="match status" value="1"/>
</dbReference>
<reference evidence="2" key="1">
    <citation type="submission" date="2023-08" db="EMBL/GenBank/DDBJ databases">
        <title>Rhodospirillaceae gen. nov., a novel taxon isolated from the Yangtze River Yuezi River estuary sludge.</title>
        <authorList>
            <person name="Ruan L."/>
        </authorList>
    </citation>
    <scope>NUCLEOTIDE SEQUENCE [LARGE SCALE GENOMIC DNA]</scope>
    <source>
        <strain evidence="2">R-7</strain>
    </source>
</reference>
<proteinExistence type="predicted"/>
<dbReference type="Pfam" id="PF00300">
    <property type="entry name" value="His_Phos_1"/>
    <property type="match status" value="1"/>
</dbReference>
<evidence type="ECO:0000313" key="2">
    <source>
        <dbReference type="Proteomes" id="UP001230156"/>
    </source>
</evidence>
<comment type="caution">
    <text evidence="1">The sequence shown here is derived from an EMBL/GenBank/DDBJ whole genome shotgun (WGS) entry which is preliminary data.</text>
</comment>
<dbReference type="SUPFAM" id="SSF53254">
    <property type="entry name" value="Phosphoglycerate mutase-like"/>
    <property type="match status" value="1"/>
</dbReference>
<organism evidence="1 2">
    <name type="scientific">Dongia sedimenti</name>
    <dbReference type="NCBI Taxonomy" id="3064282"/>
    <lineage>
        <taxon>Bacteria</taxon>
        <taxon>Pseudomonadati</taxon>
        <taxon>Pseudomonadota</taxon>
        <taxon>Alphaproteobacteria</taxon>
        <taxon>Rhodospirillales</taxon>
        <taxon>Dongiaceae</taxon>
        <taxon>Dongia</taxon>
    </lineage>
</organism>
<dbReference type="PROSITE" id="PS00175">
    <property type="entry name" value="PG_MUTASE"/>
    <property type="match status" value="1"/>
</dbReference>